<evidence type="ECO:0000313" key="2">
    <source>
        <dbReference type="EMBL" id="WNZ24866.1"/>
    </source>
</evidence>
<dbReference type="RefSeq" id="WP_316430865.1">
    <property type="nucleotide sequence ID" value="NZ_CP053586.1"/>
</dbReference>
<keyword evidence="1" id="KW-1133">Transmembrane helix</keyword>
<keyword evidence="1" id="KW-0812">Transmembrane</keyword>
<accession>A0AA96WNB8</accession>
<proteinExistence type="predicted"/>
<feature type="transmembrane region" description="Helical" evidence="1">
    <location>
        <begin position="6"/>
        <end position="29"/>
    </location>
</feature>
<organism evidence="2">
    <name type="scientific">Leptolyngbya sp. NK1-12</name>
    <dbReference type="NCBI Taxonomy" id="2547451"/>
    <lineage>
        <taxon>Bacteria</taxon>
        <taxon>Bacillati</taxon>
        <taxon>Cyanobacteriota</taxon>
        <taxon>Cyanophyceae</taxon>
        <taxon>Leptolyngbyales</taxon>
        <taxon>Leptolyngbyaceae</taxon>
        <taxon>Leptolyngbya group</taxon>
        <taxon>Leptolyngbya</taxon>
    </lineage>
</organism>
<gene>
    <name evidence="2" type="ORF">HJG54_19770</name>
</gene>
<protein>
    <submittedName>
        <fullName evidence="2">Uncharacterized protein</fullName>
    </submittedName>
</protein>
<name>A0AA96WNB8_9CYAN</name>
<dbReference type="EMBL" id="CP053586">
    <property type="protein sequence ID" value="WNZ24866.1"/>
    <property type="molecule type" value="Genomic_DNA"/>
</dbReference>
<evidence type="ECO:0000256" key="1">
    <source>
        <dbReference type="SAM" id="Phobius"/>
    </source>
</evidence>
<keyword evidence="1" id="KW-0472">Membrane</keyword>
<sequence length="50" mass="5684">MISEATLLTILASLALGLLVAVTAGVAYLTTIEWRDRRRIDREKREKRGR</sequence>
<reference evidence="2" key="1">
    <citation type="submission" date="2020-05" db="EMBL/GenBank/DDBJ databases">
        <authorList>
            <person name="Zhu T."/>
            <person name="Keshari N."/>
            <person name="Lu X."/>
        </authorList>
    </citation>
    <scope>NUCLEOTIDE SEQUENCE</scope>
    <source>
        <strain evidence="2">NK1-12</strain>
    </source>
</reference>
<dbReference type="AlphaFoldDB" id="A0AA96WNB8"/>